<dbReference type="InterPro" id="IPR036244">
    <property type="entry name" value="TipA-like_antibiotic-bd"/>
</dbReference>
<accession>A0A6J6NKN0</accession>
<evidence type="ECO:0000313" key="2">
    <source>
        <dbReference type="EMBL" id="CAB4687007.1"/>
    </source>
</evidence>
<dbReference type="Pfam" id="PF07739">
    <property type="entry name" value="TipAS"/>
    <property type="match status" value="1"/>
</dbReference>
<evidence type="ECO:0000259" key="1">
    <source>
        <dbReference type="Pfam" id="PF07739"/>
    </source>
</evidence>
<feature type="domain" description="TipAS antibiotic-recognition" evidence="1">
    <location>
        <begin position="9"/>
        <end position="106"/>
    </location>
</feature>
<name>A0A6J6NKN0_9ZZZZ</name>
<reference evidence="2" key="1">
    <citation type="submission" date="2020-05" db="EMBL/GenBank/DDBJ databases">
        <authorList>
            <person name="Chiriac C."/>
            <person name="Salcher M."/>
            <person name="Ghai R."/>
            <person name="Kavagutti S V."/>
        </authorList>
    </citation>
    <scope>NUCLEOTIDE SEQUENCE</scope>
</reference>
<dbReference type="SUPFAM" id="SSF89082">
    <property type="entry name" value="Antibiotic binding domain of TipA-like multidrug resistance regulators"/>
    <property type="match status" value="1"/>
</dbReference>
<sequence>MFERSSQIQGVNAAYTEEQQASYKAQHDAIAEAIADQKRKGALFSDIHVQKLIADHYAFVKQFWTPNKQAYKSLALTYVLDPAFEATYESFEPGLAKYIKSAIEIWADQNLD</sequence>
<dbReference type="Gene3D" id="1.10.490.50">
    <property type="entry name" value="Antibiotic binding domain of TipA-like multidrug resistance regulators"/>
    <property type="match status" value="1"/>
</dbReference>
<protein>
    <submittedName>
        <fullName evidence="2">Unannotated protein</fullName>
    </submittedName>
</protein>
<proteinExistence type="predicted"/>
<organism evidence="2">
    <name type="scientific">freshwater metagenome</name>
    <dbReference type="NCBI Taxonomy" id="449393"/>
    <lineage>
        <taxon>unclassified sequences</taxon>
        <taxon>metagenomes</taxon>
        <taxon>ecological metagenomes</taxon>
    </lineage>
</organism>
<dbReference type="EMBL" id="CAEZXL010000082">
    <property type="protein sequence ID" value="CAB4687007.1"/>
    <property type="molecule type" value="Genomic_DNA"/>
</dbReference>
<dbReference type="InterPro" id="IPR012925">
    <property type="entry name" value="TipAS_dom"/>
</dbReference>
<gene>
    <name evidence="2" type="ORF">UFOPK2373_00575</name>
</gene>
<dbReference type="AlphaFoldDB" id="A0A6J6NKN0"/>